<dbReference type="AlphaFoldDB" id="A0AAW0IML7"/>
<comment type="caution">
    <text evidence="1">The sequence shown here is derived from an EMBL/GenBank/DDBJ whole genome shotgun (WGS) entry which is preliminary data.</text>
</comment>
<keyword evidence="2" id="KW-1185">Reference proteome</keyword>
<organism evidence="1 2">
    <name type="scientific">Myodes glareolus</name>
    <name type="common">Bank vole</name>
    <name type="synonym">Clethrionomys glareolus</name>
    <dbReference type="NCBI Taxonomy" id="447135"/>
    <lineage>
        <taxon>Eukaryota</taxon>
        <taxon>Metazoa</taxon>
        <taxon>Chordata</taxon>
        <taxon>Craniata</taxon>
        <taxon>Vertebrata</taxon>
        <taxon>Euteleostomi</taxon>
        <taxon>Mammalia</taxon>
        <taxon>Eutheria</taxon>
        <taxon>Euarchontoglires</taxon>
        <taxon>Glires</taxon>
        <taxon>Rodentia</taxon>
        <taxon>Myomorpha</taxon>
        <taxon>Muroidea</taxon>
        <taxon>Cricetidae</taxon>
        <taxon>Arvicolinae</taxon>
        <taxon>Myodes</taxon>
    </lineage>
</organism>
<accession>A0AAW0IML7</accession>
<dbReference type="EMBL" id="JBBHLL010000112">
    <property type="protein sequence ID" value="KAK7815477.1"/>
    <property type="molecule type" value="Genomic_DNA"/>
</dbReference>
<proteinExistence type="predicted"/>
<protein>
    <submittedName>
        <fullName evidence="1">Uncharacterized protein</fullName>
    </submittedName>
</protein>
<evidence type="ECO:0000313" key="1">
    <source>
        <dbReference type="EMBL" id="KAK7815477.1"/>
    </source>
</evidence>
<reference evidence="1 2" key="1">
    <citation type="journal article" date="2023" name="bioRxiv">
        <title>Conserved and derived expression patterns and positive selection on dental genes reveal complex evolutionary context of ever-growing rodent molars.</title>
        <authorList>
            <person name="Calamari Z.T."/>
            <person name="Song A."/>
            <person name="Cohen E."/>
            <person name="Akter M."/>
            <person name="Roy R.D."/>
            <person name="Hallikas O."/>
            <person name="Christensen M.M."/>
            <person name="Li P."/>
            <person name="Marangoni P."/>
            <person name="Jernvall J."/>
            <person name="Klein O.D."/>
        </authorList>
    </citation>
    <scope>NUCLEOTIDE SEQUENCE [LARGE SCALE GENOMIC DNA]</scope>
    <source>
        <strain evidence="1">V071</strain>
    </source>
</reference>
<feature type="non-terminal residue" evidence="1">
    <location>
        <position position="60"/>
    </location>
</feature>
<sequence>MTGGATLHRGQPIAQHASQLGTADTTFRLHPCINTSRRDGISVACYFADEDAEAQWPMVP</sequence>
<name>A0AAW0IML7_MYOGA</name>
<dbReference type="Proteomes" id="UP001488838">
    <property type="component" value="Unassembled WGS sequence"/>
</dbReference>
<gene>
    <name evidence="1" type="ORF">U0070_005589</name>
</gene>
<evidence type="ECO:0000313" key="2">
    <source>
        <dbReference type="Proteomes" id="UP001488838"/>
    </source>
</evidence>